<dbReference type="EMBL" id="JPOS01000014">
    <property type="protein sequence ID" value="KGE88891.1"/>
    <property type="molecule type" value="Genomic_DNA"/>
</dbReference>
<feature type="transmembrane region" description="Helical" evidence="1">
    <location>
        <begin position="82"/>
        <end position="101"/>
    </location>
</feature>
<proteinExistence type="predicted"/>
<gene>
    <name evidence="2" type="ORF">IX84_06180</name>
</gene>
<comment type="caution">
    <text evidence="2">The sequence shown here is derived from an EMBL/GenBank/DDBJ whole genome shotgun (WGS) entry which is preliminary data.</text>
</comment>
<reference evidence="2 3" key="1">
    <citation type="journal article" date="2014" name="Int. J. Syst. Evol. Microbiol.">
        <title>Phaeodactylibacter xiamenensis gen. nov., sp. nov., a member of the family Saprospiraceae isolated from the marine alga Phaeodactylum tricornutum.</title>
        <authorList>
            <person name="Chen Z.Jr."/>
            <person name="Lei X."/>
            <person name="Lai Q."/>
            <person name="Li Y."/>
            <person name="Zhang B."/>
            <person name="Zhang J."/>
            <person name="Zhang H."/>
            <person name="Yang L."/>
            <person name="Zheng W."/>
            <person name="Tian Y."/>
            <person name="Yu Z."/>
            <person name="Xu H.Jr."/>
            <person name="Zheng T."/>
        </authorList>
    </citation>
    <scope>NUCLEOTIDE SEQUENCE [LARGE SCALE GENOMIC DNA]</scope>
    <source>
        <strain evidence="2 3">KD52</strain>
    </source>
</reference>
<organism evidence="2 3">
    <name type="scientific">Phaeodactylibacter xiamenensis</name>
    <dbReference type="NCBI Taxonomy" id="1524460"/>
    <lineage>
        <taxon>Bacteria</taxon>
        <taxon>Pseudomonadati</taxon>
        <taxon>Bacteroidota</taxon>
        <taxon>Saprospiria</taxon>
        <taxon>Saprospirales</taxon>
        <taxon>Haliscomenobacteraceae</taxon>
        <taxon>Phaeodactylibacter</taxon>
    </lineage>
</organism>
<evidence type="ECO:0000313" key="3">
    <source>
        <dbReference type="Proteomes" id="UP000029736"/>
    </source>
</evidence>
<sequence length="105" mass="11993">MSNIIQTIRQSFNQVEVYDFFGQKMTNKRIGTFFALLAAISFLLHAVVGLPEPYQYLQQEVIALNLVFALISVFVFSRPTGFALLSLFFIVITIAMLYQLWMFGA</sequence>
<evidence type="ECO:0000313" key="2">
    <source>
        <dbReference type="EMBL" id="KGE88891.1"/>
    </source>
</evidence>
<keyword evidence="1" id="KW-0812">Transmembrane</keyword>
<dbReference type="AlphaFoldDB" id="A0A098S9U2"/>
<keyword evidence="1" id="KW-1133">Transmembrane helix</keyword>
<evidence type="ECO:0000256" key="1">
    <source>
        <dbReference type="SAM" id="Phobius"/>
    </source>
</evidence>
<dbReference type="STRING" id="1524460.IX84_06180"/>
<dbReference type="Proteomes" id="UP000029736">
    <property type="component" value="Unassembled WGS sequence"/>
</dbReference>
<dbReference type="RefSeq" id="WP_044217499.1">
    <property type="nucleotide sequence ID" value="NZ_JBKAGJ010000001.1"/>
</dbReference>
<feature type="transmembrane region" description="Helical" evidence="1">
    <location>
        <begin position="30"/>
        <end position="50"/>
    </location>
</feature>
<feature type="transmembrane region" description="Helical" evidence="1">
    <location>
        <begin position="56"/>
        <end position="75"/>
    </location>
</feature>
<accession>A0A098S9U2</accession>
<keyword evidence="1" id="KW-0472">Membrane</keyword>
<name>A0A098S9U2_9BACT</name>
<keyword evidence="3" id="KW-1185">Reference proteome</keyword>
<protein>
    <submittedName>
        <fullName evidence="2">Uncharacterized protein</fullName>
    </submittedName>
</protein>